<sequence length="382" mass="40129">MRSFQILFCVSAVSAFNFFPDIFQRYKRQEVCQVYTIVQYPCAVETWVASNTVLWVDACSTALNVTNAPTSLTTTLTSTTILGVTSTSTTIVTLSLQITATVSTTFTLPGPAQSTSSQTPLTNAVSSTTEADSTSLIINPTSPGVSVPSLTLATTANVSTSITPILSLASSSVPLSTSDPSLPDIPSSTALPPTSTLATSSPAPPTSTLAESSPSPTCSPPSTTGYAPGNNIPANTTYLLQLYWSPSPGSLAPYGGNVYLKRDGSYTATNSVNGAVNAFFADGTLIAADSVFIYGWYTTTSYPVDTAFALGEYLPEAGLVARSFTMAPTSPPTLMWENCGFEGGAAEFVLDQDNGLVYMVFDRNENQGTSHIPIYLVPTIYL</sequence>
<dbReference type="AlphaFoldDB" id="A0A1L7XNF7"/>
<feature type="compositionally biased region" description="Low complexity" evidence="1">
    <location>
        <begin position="212"/>
        <end position="224"/>
    </location>
</feature>
<accession>A0A1L7XNF7</accession>
<protein>
    <recommendedName>
        <fullName evidence="5">PA14 domain-containing protein</fullName>
    </recommendedName>
</protein>
<feature type="signal peptide" evidence="2">
    <location>
        <begin position="1"/>
        <end position="15"/>
    </location>
</feature>
<dbReference type="STRING" id="576137.A0A1L7XNF7"/>
<dbReference type="Proteomes" id="UP000184330">
    <property type="component" value="Unassembled WGS sequence"/>
</dbReference>
<feature type="region of interest" description="Disordered" evidence="1">
    <location>
        <begin position="176"/>
        <end position="227"/>
    </location>
</feature>
<feature type="chain" id="PRO_5012837880" description="PA14 domain-containing protein" evidence="2">
    <location>
        <begin position="16"/>
        <end position="382"/>
    </location>
</feature>
<evidence type="ECO:0008006" key="5">
    <source>
        <dbReference type="Google" id="ProtNLM"/>
    </source>
</evidence>
<proteinExistence type="predicted"/>
<organism evidence="3 4">
    <name type="scientific">Phialocephala subalpina</name>
    <dbReference type="NCBI Taxonomy" id="576137"/>
    <lineage>
        <taxon>Eukaryota</taxon>
        <taxon>Fungi</taxon>
        <taxon>Dikarya</taxon>
        <taxon>Ascomycota</taxon>
        <taxon>Pezizomycotina</taxon>
        <taxon>Leotiomycetes</taxon>
        <taxon>Helotiales</taxon>
        <taxon>Mollisiaceae</taxon>
        <taxon>Phialocephala</taxon>
        <taxon>Phialocephala fortinii species complex</taxon>
    </lineage>
</organism>
<feature type="compositionally biased region" description="Low complexity" evidence="1">
    <location>
        <begin position="176"/>
        <end position="189"/>
    </location>
</feature>
<keyword evidence="2" id="KW-0732">Signal</keyword>
<evidence type="ECO:0000256" key="2">
    <source>
        <dbReference type="SAM" id="SignalP"/>
    </source>
</evidence>
<keyword evidence="4" id="KW-1185">Reference proteome</keyword>
<evidence type="ECO:0000313" key="4">
    <source>
        <dbReference type="Proteomes" id="UP000184330"/>
    </source>
</evidence>
<feature type="compositionally biased region" description="Polar residues" evidence="1">
    <location>
        <begin position="190"/>
        <end position="211"/>
    </location>
</feature>
<reference evidence="3 4" key="1">
    <citation type="submission" date="2016-03" db="EMBL/GenBank/DDBJ databases">
        <authorList>
            <person name="Ploux O."/>
        </authorList>
    </citation>
    <scope>NUCLEOTIDE SEQUENCE [LARGE SCALE GENOMIC DNA]</scope>
    <source>
        <strain evidence="3 4">UAMH 11012</strain>
    </source>
</reference>
<dbReference type="OrthoDB" id="3562259at2759"/>
<dbReference type="EMBL" id="FJOG01000038">
    <property type="protein sequence ID" value="CZR66569.1"/>
    <property type="molecule type" value="Genomic_DNA"/>
</dbReference>
<evidence type="ECO:0000313" key="3">
    <source>
        <dbReference type="EMBL" id="CZR66569.1"/>
    </source>
</evidence>
<evidence type="ECO:0000256" key="1">
    <source>
        <dbReference type="SAM" id="MobiDB-lite"/>
    </source>
</evidence>
<gene>
    <name evidence="3" type="ORF">PAC_16470</name>
</gene>
<name>A0A1L7XNF7_9HELO</name>